<protein>
    <submittedName>
        <fullName evidence="2">Uncharacterized protein</fullName>
    </submittedName>
</protein>
<dbReference type="AlphaFoldDB" id="A0A6M3KBM7"/>
<accession>A0A6M3KBM7</accession>
<sequence>MIRTKKGGRTPKANVKVEDKGEREAIHISLKYDKDTAKYHMAKLTETDVVNLADIIVSIPPPGKGTPSVYATKTCENLPKRIILDIDWSMD</sequence>
<reference evidence="2" key="1">
    <citation type="submission" date="2020-03" db="EMBL/GenBank/DDBJ databases">
        <title>The deep terrestrial virosphere.</title>
        <authorList>
            <person name="Holmfeldt K."/>
            <person name="Nilsson E."/>
            <person name="Simone D."/>
            <person name="Lopez-Fernandez M."/>
            <person name="Wu X."/>
            <person name="de Brujin I."/>
            <person name="Lundin D."/>
            <person name="Andersson A."/>
            <person name="Bertilsson S."/>
            <person name="Dopson M."/>
        </authorList>
    </citation>
    <scope>NUCLEOTIDE SEQUENCE</scope>
    <source>
        <strain evidence="2">MM415A00925</strain>
        <strain evidence="1">MM415B01491</strain>
    </source>
</reference>
<dbReference type="EMBL" id="MT141311">
    <property type="protein sequence ID" value="QJA58161.1"/>
    <property type="molecule type" value="Genomic_DNA"/>
</dbReference>
<organism evidence="2">
    <name type="scientific">viral metagenome</name>
    <dbReference type="NCBI Taxonomy" id="1070528"/>
    <lineage>
        <taxon>unclassified sequences</taxon>
        <taxon>metagenomes</taxon>
        <taxon>organismal metagenomes</taxon>
    </lineage>
</organism>
<evidence type="ECO:0000313" key="2">
    <source>
        <dbReference type="EMBL" id="QJA79246.1"/>
    </source>
</evidence>
<name>A0A6M3KBM7_9ZZZZ</name>
<gene>
    <name evidence="2" type="ORF">MM415A00925_0022</name>
    <name evidence="1" type="ORF">MM415B01491_0008</name>
</gene>
<proteinExistence type="predicted"/>
<evidence type="ECO:0000313" key="1">
    <source>
        <dbReference type="EMBL" id="QJA58161.1"/>
    </source>
</evidence>
<dbReference type="EMBL" id="MT142373">
    <property type="protein sequence ID" value="QJA79246.1"/>
    <property type="molecule type" value="Genomic_DNA"/>
</dbReference>